<reference evidence="1 2" key="1">
    <citation type="journal article" date="2023" name="Plants (Basel)">
        <title>Bridging the Gap: Combining Genomics and Transcriptomics Approaches to Understand Stylosanthes scabra, an Orphan Legume from the Brazilian Caatinga.</title>
        <authorList>
            <person name="Ferreira-Neto J.R.C."/>
            <person name="da Silva M.D."/>
            <person name="Binneck E."/>
            <person name="de Melo N.F."/>
            <person name="da Silva R.H."/>
            <person name="de Melo A.L.T.M."/>
            <person name="Pandolfi V."/>
            <person name="Bustamante F.O."/>
            <person name="Brasileiro-Vidal A.C."/>
            <person name="Benko-Iseppon A.M."/>
        </authorList>
    </citation>
    <scope>NUCLEOTIDE SEQUENCE [LARGE SCALE GENOMIC DNA]</scope>
    <source>
        <tissue evidence="1">Leaves</tissue>
    </source>
</reference>
<feature type="non-terminal residue" evidence="1">
    <location>
        <position position="56"/>
    </location>
</feature>
<proteinExistence type="predicted"/>
<evidence type="ECO:0000313" key="1">
    <source>
        <dbReference type="EMBL" id="MED6110145.1"/>
    </source>
</evidence>
<evidence type="ECO:0000313" key="2">
    <source>
        <dbReference type="Proteomes" id="UP001341840"/>
    </source>
</evidence>
<protein>
    <submittedName>
        <fullName evidence="1">Uncharacterized protein</fullName>
    </submittedName>
</protein>
<dbReference type="EMBL" id="JASCZI010000216">
    <property type="protein sequence ID" value="MED6110145.1"/>
    <property type="molecule type" value="Genomic_DNA"/>
</dbReference>
<keyword evidence="2" id="KW-1185">Reference proteome</keyword>
<dbReference type="Proteomes" id="UP001341840">
    <property type="component" value="Unassembled WGS sequence"/>
</dbReference>
<name>A0ABU6QEM5_9FABA</name>
<organism evidence="1 2">
    <name type="scientific">Stylosanthes scabra</name>
    <dbReference type="NCBI Taxonomy" id="79078"/>
    <lineage>
        <taxon>Eukaryota</taxon>
        <taxon>Viridiplantae</taxon>
        <taxon>Streptophyta</taxon>
        <taxon>Embryophyta</taxon>
        <taxon>Tracheophyta</taxon>
        <taxon>Spermatophyta</taxon>
        <taxon>Magnoliopsida</taxon>
        <taxon>eudicotyledons</taxon>
        <taxon>Gunneridae</taxon>
        <taxon>Pentapetalae</taxon>
        <taxon>rosids</taxon>
        <taxon>fabids</taxon>
        <taxon>Fabales</taxon>
        <taxon>Fabaceae</taxon>
        <taxon>Papilionoideae</taxon>
        <taxon>50 kb inversion clade</taxon>
        <taxon>dalbergioids sensu lato</taxon>
        <taxon>Dalbergieae</taxon>
        <taxon>Pterocarpus clade</taxon>
        <taxon>Stylosanthes</taxon>
    </lineage>
</organism>
<sequence>MEMARPRHSDRMHLNEAYFGEFTFPGQGPAISQAQFLYYRGRTAEDITHILPIDHF</sequence>
<gene>
    <name evidence="1" type="ORF">PIB30_040203</name>
</gene>
<accession>A0ABU6QEM5</accession>
<comment type="caution">
    <text evidence="1">The sequence shown here is derived from an EMBL/GenBank/DDBJ whole genome shotgun (WGS) entry which is preliminary data.</text>
</comment>